<feature type="compositionally biased region" description="Low complexity" evidence="1">
    <location>
        <begin position="59"/>
        <end position="78"/>
    </location>
</feature>
<sequence length="510" mass="56830">MPLHLLLHVHVPGQWGGGQTVQGEPGKVTPGVSIAMASTAVPLPVKASLRRNVTDSTESSAAVSPRDSPRPSASSTSLSSLSSVDVAGVKAADYGRLVDTYGNEFKVPDFTIKDIRDAIPKHCFKRSALKGYLYIIRDIICLATTFYVFHNYVTPEAIPSTPVRGALWAVYTILQGLFGTGLWVIAHECGHGAFSDSSLVNNVTGWFLHSALLVPYFSWKISHHKHHASTGNMERDMVFLPRTREQHATRLGKMVHELSELTEETPAYTLFMLVMQQLVGWPNYLFTNITGHNYHERQREGRGKGKHNGLGGGVNHFDPSSPLYEAKDAKYILISDIGLIIAFSTLYYLGNTFGWYNLAIWYGVPYLWVNHWLVAITFLQHTDPSLPHYTAEEWNFVRGAAATIDREMGFIGRHLLHGIIETHVLHHYVATIPFYNADEATDAIRPVMGEHYRSDVKDGALGFIRALWTSARMCHWVEHSAEAKGPGKGVLFFRNRNGLGTKPMVMPKPE</sequence>
<feature type="region of interest" description="Disordered" evidence="1">
    <location>
        <begin position="51"/>
        <end position="78"/>
    </location>
</feature>
<reference evidence="4 5" key="1">
    <citation type="submission" date="2017-02" db="EMBL/GenBank/DDBJ databases">
        <title>Genomes of Trichoderma spp. with biocontrol activity.</title>
        <authorList>
            <person name="Gardiner D."/>
            <person name="Kazan K."/>
            <person name="Vos C."/>
            <person name="Harvey P."/>
        </authorList>
    </citation>
    <scope>NUCLEOTIDE SEQUENCE [LARGE SCALE GENOMIC DNA]</scope>
    <source>
        <strain evidence="4 5">Tr1</strain>
    </source>
</reference>
<keyword evidence="2" id="KW-1133">Transmembrane helix</keyword>
<keyword evidence="2" id="KW-0472">Membrane</keyword>
<evidence type="ECO:0000256" key="2">
    <source>
        <dbReference type="SAM" id="Phobius"/>
    </source>
</evidence>
<dbReference type="Pfam" id="PF00487">
    <property type="entry name" value="FA_desaturase"/>
    <property type="match status" value="1"/>
</dbReference>
<organism evidence="4 5">
    <name type="scientific">Trichoderma harzianum</name>
    <name type="common">Hypocrea lixii</name>
    <dbReference type="NCBI Taxonomy" id="5544"/>
    <lineage>
        <taxon>Eukaryota</taxon>
        <taxon>Fungi</taxon>
        <taxon>Dikarya</taxon>
        <taxon>Ascomycota</taxon>
        <taxon>Pezizomycotina</taxon>
        <taxon>Sordariomycetes</taxon>
        <taxon>Hypocreomycetidae</taxon>
        <taxon>Hypocreales</taxon>
        <taxon>Hypocreaceae</taxon>
        <taxon>Trichoderma</taxon>
    </lineage>
</organism>
<dbReference type="OrthoDB" id="1461976at2759"/>
<dbReference type="EMBL" id="MTYI01000290">
    <property type="protein sequence ID" value="PNP45369.1"/>
    <property type="molecule type" value="Genomic_DNA"/>
</dbReference>
<protein>
    <recommendedName>
        <fullName evidence="3">Fatty acid desaturase domain-containing protein</fullName>
    </recommendedName>
</protein>
<gene>
    <name evidence="4" type="ORF">THARTR1_10920</name>
</gene>
<evidence type="ECO:0000313" key="5">
    <source>
        <dbReference type="Proteomes" id="UP000236290"/>
    </source>
</evidence>
<dbReference type="CDD" id="cd03507">
    <property type="entry name" value="Delta12-FADS-like"/>
    <property type="match status" value="1"/>
</dbReference>
<evidence type="ECO:0000256" key="1">
    <source>
        <dbReference type="SAM" id="MobiDB-lite"/>
    </source>
</evidence>
<keyword evidence="2" id="KW-0812">Transmembrane</keyword>
<proteinExistence type="predicted"/>
<name>A0A2K0TIL2_TRIHA</name>
<dbReference type="GO" id="GO:0006629">
    <property type="term" value="P:lipid metabolic process"/>
    <property type="evidence" value="ECO:0007669"/>
    <property type="project" value="InterPro"/>
</dbReference>
<feature type="domain" description="Fatty acid desaturase" evidence="3">
    <location>
        <begin position="167"/>
        <end position="453"/>
    </location>
</feature>
<dbReference type="InterPro" id="IPR012171">
    <property type="entry name" value="Fatty_acid_desaturase"/>
</dbReference>
<evidence type="ECO:0000259" key="3">
    <source>
        <dbReference type="Pfam" id="PF00487"/>
    </source>
</evidence>
<comment type="caution">
    <text evidence="4">The sequence shown here is derived from an EMBL/GenBank/DDBJ whole genome shotgun (WGS) entry which is preliminary data.</text>
</comment>
<feature type="transmembrane region" description="Helical" evidence="2">
    <location>
        <begin position="131"/>
        <end position="153"/>
    </location>
</feature>
<dbReference type="PANTHER" id="PTHR32100">
    <property type="entry name" value="OMEGA-6 FATTY ACID DESATURASE, CHLOROPLASTIC"/>
    <property type="match status" value="1"/>
</dbReference>
<dbReference type="InterPro" id="IPR005804">
    <property type="entry name" value="FA_desaturase_dom"/>
</dbReference>
<feature type="transmembrane region" description="Helical" evidence="2">
    <location>
        <begin position="331"/>
        <end position="349"/>
    </location>
</feature>
<dbReference type="AlphaFoldDB" id="A0A2K0TIL2"/>
<accession>A0A2K0TIL2</accession>
<dbReference type="GO" id="GO:0016491">
    <property type="term" value="F:oxidoreductase activity"/>
    <property type="evidence" value="ECO:0007669"/>
    <property type="project" value="InterPro"/>
</dbReference>
<feature type="transmembrane region" description="Helical" evidence="2">
    <location>
        <begin position="165"/>
        <end position="186"/>
    </location>
</feature>
<dbReference type="Proteomes" id="UP000236290">
    <property type="component" value="Unassembled WGS sequence"/>
</dbReference>
<evidence type="ECO:0000313" key="4">
    <source>
        <dbReference type="EMBL" id="PNP45369.1"/>
    </source>
</evidence>